<evidence type="ECO:0000313" key="7">
    <source>
        <dbReference type="Proteomes" id="UP000248423"/>
    </source>
</evidence>
<protein>
    <submittedName>
        <fullName evidence="6">UDP-Glycosyltransferase/glycogen phosphorylase</fullName>
    </submittedName>
</protein>
<dbReference type="Pfam" id="PF06722">
    <property type="entry name" value="EryCIII-like_C"/>
    <property type="match status" value="1"/>
</dbReference>
<reference evidence="6 7" key="1">
    <citation type="submission" date="2018-02" db="EMBL/GenBank/DDBJ databases">
        <title>The genomes of Aspergillus section Nigri reveals drivers in fungal speciation.</title>
        <authorList>
            <consortium name="DOE Joint Genome Institute"/>
            <person name="Vesth T.C."/>
            <person name="Nybo J."/>
            <person name="Theobald S."/>
            <person name="Brandl J."/>
            <person name="Frisvad J.C."/>
            <person name="Nielsen K.F."/>
            <person name="Lyhne E.K."/>
            <person name="Kogle M.E."/>
            <person name="Kuo A."/>
            <person name="Riley R."/>
            <person name="Clum A."/>
            <person name="Nolan M."/>
            <person name="Lipzen A."/>
            <person name="Salamov A."/>
            <person name="Henrissat B."/>
            <person name="Wiebenga A."/>
            <person name="De vries R.P."/>
            <person name="Grigoriev I.V."/>
            <person name="Mortensen U.H."/>
            <person name="Andersen M.R."/>
            <person name="Baker S.E."/>
        </authorList>
    </citation>
    <scope>NUCLEOTIDE SEQUENCE [LARGE SCALE GENOMIC DNA]</scope>
    <source>
        <strain evidence="6 7">CBS 121057</strain>
    </source>
</reference>
<proteinExistence type="inferred from homology"/>
<dbReference type="CDD" id="cd03784">
    <property type="entry name" value="GT1_Gtf-like"/>
    <property type="match status" value="1"/>
</dbReference>
<dbReference type="OrthoDB" id="5835829at2759"/>
<feature type="domain" description="3-hydroxyisobutyrate dehydrogenase-like NAD-binding" evidence="5">
    <location>
        <begin position="671"/>
        <end position="791"/>
    </location>
</feature>
<feature type="domain" description="6-phosphogluconate dehydrogenase NADP-binding" evidence="3">
    <location>
        <begin position="502"/>
        <end position="662"/>
    </location>
</feature>
<name>A0A319EDB8_ASPSB</name>
<dbReference type="SUPFAM" id="SSF48179">
    <property type="entry name" value="6-phosphogluconate dehydrogenase C-terminal domain-like"/>
    <property type="match status" value="1"/>
</dbReference>
<dbReference type="GO" id="GO:0008194">
    <property type="term" value="F:UDP-glycosyltransferase activity"/>
    <property type="evidence" value="ECO:0007669"/>
    <property type="project" value="InterPro"/>
</dbReference>
<dbReference type="InterPro" id="IPR010610">
    <property type="entry name" value="EryCIII-like_C"/>
</dbReference>
<dbReference type="SUPFAM" id="SSF51735">
    <property type="entry name" value="NAD(P)-binding Rossmann-fold domains"/>
    <property type="match status" value="1"/>
</dbReference>
<dbReference type="STRING" id="1448318.A0A319EDB8"/>
<dbReference type="InterPro" id="IPR006115">
    <property type="entry name" value="6PGDH_NADP-bd"/>
</dbReference>
<evidence type="ECO:0000256" key="2">
    <source>
        <dbReference type="ARBA" id="ARBA00022679"/>
    </source>
</evidence>
<dbReference type="Pfam" id="PF03446">
    <property type="entry name" value="NAD_binding_2"/>
    <property type="match status" value="1"/>
</dbReference>
<organism evidence="6 7">
    <name type="scientific">Aspergillus sclerotiicarbonarius (strain CBS 121057 / IBT 28362)</name>
    <dbReference type="NCBI Taxonomy" id="1448318"/>
    <lineage>
        <taxon>Eukaryota</taxon>
        <taxon>Fungi</taxon>
        <taxon>Dikarya</taxon>
        <taxon>Ascomycota</taxon>
        <taxon>Pezizomycotina</taxon>
        <taxon>Eurotiomycetes</taxon>
        <taxon>Eurotiomycetidae</taxon>
        <taxon>Eurotiales</taxon>
        <taxon>Aspergillaceae</taxon>
        <taxon>Aspergillus</taxon>
        <taxon>Aspergillus subgen. Circumdati</taxon>
    </lineage>
</organism>
<evidence type="ECO:0000313" key="6">
    <source>
        <dbReference type="EMBL" id="PYI08226.1"/>
    </source>
</evidence>
<sequence>MSSRRASLTSTVSDYKPCVLFLTNSERGKSSVILAVAHEFLVHSSYKIHVGSFGPLKKQIAELNYHAVASGSGRNTAALEVIPGLSMKQVHIRDGRVEDVWDVHKVGLRAALKTYQNVLVPALLPWAGVEYVDIYDAIVGVVQALTPVLIIVDPSFVPAVDVCRNLRWRHVLLGSGFVYPLTCWAKLRNVYLGIHLEGAVKNSERFKDVEEARHARGIQGPTPIPYMHHGKGINSTILSPAHLETDFPLTVPENITLCGPLVPPYRPIAEEDPEIAHWLSQRPTVLLNMGTRFNYDEKLQVEFGRAVCNLLDAKSNLQVLWKLQRDEEVTVSRELVEILQRHMLQQRVRIENWFAFEPMSLLMSGHITCVVHHGGASSYHEAVRAGVPQVVLPVWFDTFDFAARVEYLGIGVCGSRKTAPDVSGEDLVEALLCVLVSDGPNGIHERAQHVSAQLPLKDGRVVAYEKILESNSSLLTEYLSPSHPIQFLLTNTTTTTTMASERITWIGLGNIGRAMARNIAEKGPQTTPVTLYNRTASKATTFASTLPPNKATVSTSLEDAVSTATIIFICVGDDAALDAVISGLPTASLSSKIIVDCSTVHPDTSRKAHSTLATHGASFIACPVFGAPAAATAGQLVVVPAGAATSIDRIKPFLDGVTSKATISMAGEDVGRATTLKILGNTFILNTVETVAEGLVTAEKCGLGADVYQQFMHTFFPGPFALYADRMVTGDYYKREEPLFAVDLARKDLRHASSLAGEAGVRLKSVEVTDGYLQQVKEERGEKGDIAAVYGAVRMEAGLDFKN</sequence>
<dbReference type="InterPro" id="IPR013328">
    <property type="entry name" value="6PGD_dom2"/>
</dbReference>
<dbReference type="InterPro" id="IPR008927">
    <property type="entry name" value="6-PGluconate_DH-like_C_sf"/>
</dbReference>
<dbReference type="Gene3D" id="3.40.50.2000">
    <property type="entry name" value="Glycogen Phosphorylase B"/>
    <property type="match status" value="1"/>
</dbReference>
<evidence type="ECO:0000259" key="5">
    <source>
        <dbReference type="Pfam" id="PF14833"/>
    </source>
</evidence>
<dbReference type="InterPro" id="IPR029154">
    <property type="entry name" value="HIBADH-like_NADP-bd"/>
</dbReference>
<keyword evidence="2 6" id="KW-0808">Transferase</keyword>
<keyword evidence="7" id="KW-1185">Reference proteome</keyword>
<feature type="domain" description="Erythromycin biosynthesis protein CIII-like C-terminal" evidence="4">
    <location>
        <begin position="343"/>
        <end position="418"/>
    </location>
</feature>
<dbReference type="PANTHER" id="PTHR43580">
    <property type="entry name" value="OXIDOREDUCTASE GLYR1-RELATED"/>
    <property type="match status" value="1"/>
</dbReference>
<accession>A0A319EDB8</accession>
<dbReference type="EMBL" id="KZ826336">
    <property type="protein sequence ID" value="PYI08226.1"/>
    <property type="molecule type" value="Genomic_DNA"/>
</dbReference>
<dbReference type="InterPro" id="IPR051265">
    <property type="entry name" value="HIBADH-related_NP60_sf"/>
</dbReference>
<dbReference type="Gene3D" id="3.40.50.720">
    <property type="entry name" value="NAD(P)-binding Rossmann-like Domain"/>
    <property type="match status" value="1"/>
</dbReference>
<evidence type="ECO:0000259" key="3">
    <source>
        <dbReference type="Pfam" id="PF03446"/>
    </source>
</evidence>
<dbReference type="Gene3D" id="1.10.1040.10">
    <property type="entry name" value="N-(1-d-carboxylethyl)-l-norvaline Dehydrogenase, domain 2"/>
    <property type="match status" value="1"/>
</dbReference>
<dbReference type="Proteomes" id="UP000248423">
    <property type="component" value="Unassembled WGS sequence"/>
</dbReference>
<dbReference type="GO" id="GO:0016758">
    <property type="term" value="F:hexosyltransferase activity"/>
    <property type="evidence" value="ECO:0007669"/>
    <property type="project" value="UniProtKB-ARBA"/>
</dbReference>
<dbReference type="InterPro" id="IPR036291">
    <property type="entry name" value="NAD(P)-bd_dom_sf"/>
</dbReference>
<gene>
    <name evidence="6" type="ORF">BO78DRAFT_459989</name>
</gene>
<dbReference type="GO" id="GO:0051287">
    <property type="term" value="F:NAD binding"/>
    <property type="evidence" value="ECO:0007669"/>
    <property type="project" value="InterPro"/>
</dbReference>
<dbReference type="GO" id="GO:0050661">
    <property type="term" value="F:NADP binding"/>
    <property type="evidence" value="ECO:0007669"/>
    <property type="project" value="InterPro"/>
</dbReference>
<dbReference type="InterPro" id="IPR002213">
    <property type="entry name" value="UDP_glucos_trans"/>
</dbReference>
<evidence type="ECO:0000256" key="1">
    <source>
        <dbReference type="ARBA" id="ARBA00007598"/>
    </source>
</evidence>
<evidence type="ECO:0000259" key="4">
    <source>
        <dbReference type="Pfam" id="PF06722"/>
    </source>
</evidence>
<comment type="similarity">
    <text evidence="1">Belongs to the HIBADH-related family. NP60 subfamily.</text>
</comment>
<dbReference type="VEuPathDB" id="FungiDB:BO78DRAFT_459989"/>
<dbReference type="Pfam" id="PF14833">
    <property type="entry name" value="NAD_binding_11"/>
    <property type="match status" value="1"/>
</dbReference>
<dbReference type="AlphaFoldDB" id="A0A319EDB8"/>
<dbReference type="SUPFAM" id="SSF53756">
    <property type="entry name" value="UDP-Glycosyltransferase/glycogen phosphorylase"/>
    <property type="match status" value="1"/>
</dbReference>
<dbReference type="PANTHER" id="PTHR43580:SF3">
    <property type="entry name" value="6-PHOSPHOGLUCONATE DEHYDROGENASE FAMILY PROTEIN (AFU_ORTHOLOGUE AFUA_2G11600)"/>
    <property type="match status" value="1"/>
</dbReference>